<dbReference type="EMBL" id="KV932757">
    <property type="protein sequence ID" value="PIO30070.1"/>
    <property type="molecule type" value="Genomic_DNA"/>
</dbReference>
<organism evidence="2 3">
    <name type="scientific">Aquarana catesbeiana</name>
    <name type="common">American bullfrog</name>
    <name type="synonym">Rana catesbeiana</name>
    <dbReference type="NCBI Taxonomy" id="8400"/>
    <lineage>
        <taxon>Eukaryota</taxon>
        <taxon>Metazoa</taxon>
        <taxon>Chordata</taxon>
        <taxon>Craniata</taxon>
        <taxon>Vertebrata</taxon>
        <taxon>Euteleostomi</taxon>
        <taxon>Amphibia</taxon>
        <taxon>Batrachia</taxon>
        <taxon>Anura</taxon>
        <taxon>Neobatrachia</taxon>
        <taxon>Ranoidea</taxon>
        <taxon>Ranidae</taxon>
        <taxon>Aquarana</taxon>
    </lineage>
</organism>
<sequence length="111" mass="12277">MSQHISGNITSNCYVGSHSHVNRRQRSHLSFDTSNLSSAVQIGQRLAVIGDEFNRAYEARIPNKMAHIIRESMYVYRSEPGRICHSLLLLAALAAVCGLLIKLGLDSIGRL</sequence>
<reference evidence="3" key="1">
    <citation type="journal article" date="2017" name="Nat. Commun.">
        <title>The North American bullfrog draft genome provides insight into hormonal regulation of long noncoding RNA.</title>
        <authorList>
            <person name="Hammond S.A."/>
            <person name="Warren R.L."/>
            <person name="Vandervalk B.P."/>
            <person name="Kucuk E."/>
            <person name="Khan H."/>
            <person name="Gibb E.A."/>
            <person name="Pandoh P."/>
            <person name="Kirk H."/>
            <person name="Zhao Y."/>
            <person name="Jones M."/>
            <person name="Mungall A.J."/>
            <person name="Coope R."/>
            <person name="Pleasance S."/>
            <person name="Moore R.A."/>
            <person name="Holt R.A."/>
            <person name="Round J.M."/>
            <person name="Ohora S."/>
            <person name="Walle B.V."/>
            <person name="Veldhoen N."/>
            <person name="Helbing C.C."/>
            <person name="Birol I."/>
        </authorList>
    </citation>
    <scope>NUCLEOTIDE SEQUENCE [LARGE SCALE GENOMIC DNA]</scope>
</reference>
<evidence type="ECO:0000313" key="3">
    <source>
        <dbReference type="Proteomes" id="UP000228934"/>
    </source>
</evidence>
<dbReference type="Proteomes" id="UP000228934">
    <property type="component" value="Unassembled WGS sequence"/>
</dbReference>
<evidence type="ECO:0000313" key="2">
    <source>
        <dbReference type="EMBL" id="PIO30070.1"/>
    </source>
</evidence>
<keyword evidence="1" id="KW-0812">Transmembrane</keyword>
<dbReference type="InterPro" id="IPR035901">
    <property type="entry name" value="GIY-YIG_endonuc_sf"/>
</dbReference>
<name>A0A2G9RQA7_AQUCT</name>
<evidence type="ECO:0000256" key="1">
    <source>
        <dbReference type="SAM" id="Phobius"/>
    </source>
</evidence>
<proteinExistence type="predicted"/>
<dbReference type="OrthoDB" id="9908525at2759"/>
<keyword evidence="1" id="KW-1133">Transmembrane helix</keyword>
<keyword evidence="3" id="KW-1185">Reference proteome</keyword>
<accession>A0A2G9RQA7</accession>
<gene>
    <name evidence="2" type="ORF">AB205_0136500</name>
</gene>
<dbReference type="AlphaFoldDB" id="A0A2G9RQA7"/>
<keyword evidence="1" id="KW-0472">Membrane</keyword>
<protein>
    <submittedName>
        <fullName evidence="2">Uncharacterized protein</fullName>
    </submittedName>
</protein>
<feature type="transmembrane region" description="Helical" evidence="1">
    <location>
        <begin position="87"/>
        <end position="105"/>
    </location>
</feature>
<dbReference type="SUPFAM" id="SSF82771">
    <property type="entry name" value="GIY-YIG endonuclease"/>
    <property type="match status" value="1"/>
</dbReference>